<evidence type="ECO:0000256" key="2">
    <source>
        <dbReference type="ARBA" id="ARBA00012438"/>
    </source>
</evidence>
<keyword evidence="4" id="KW-0808">Transferase</keyword>
<dbReference type="RefSeq" id="WP_345106327.1">
    <property type="nucleotide sequence ID" value="NZ_BAABCV010000011.1"/>
</dbReference>
<evidence type="ECO:0000256" key="8">
    <source>
        <dbReference type="SAM" id="Phobius"/>
    </source>
</evidence>
<dbReference type="Pfam" id="PF00512">
    <property type="entry name" value="HisKA"/>
    <property type="match status" value="1"/>
</dbReference>
<feature type="transmembrane region" description="Helical" evidence="8">
    <location>
        <begin position="128"/>
        <end position="150"/>
    </location>
</feature>
<dbReference type="SUPFAM" id="SSF47384">
    <property type="entry name" value="Homodimeric domain of signal transducing histidine kinase"/>
    <property type="match status" value="1"/>
</dbReference>
<comment type="catalytic activity">
    <reaction evidence="1">
        <text>ATP + protein L-histidine = ADP + protein N-phospho-L-histidine.</text>
        <dbReference type="EC" id="2.7.13.3"/>
    </reaction>
</comment>
<gene>
    <name evidence="10" type="ORF">GCM10022392_30150</name>
</gene>
<protein>
    <recommendedName>
        <fullName evidence="2">histidine kinase</fullName>
        <ecNumber evidence="2">2.7.13.3</ecNumber>
    </recommendedName>
</protein>
<evidence type="ECO:0000313" key="10">
    <source>
        <dbReference type="EMBL" id="GAA4102898.1"/>
    </source>
</evidence>
<name>A0ABP7X278_9SPHI</name>
<keyword evidence="3" id="KW-0597">Phosphoprotein</keyword>
<dbReference type="InterPro" id="IPR003594">
    <property type="entry name" value="HATPase_dom"/>
</dbReference>
<dbReference type="InterPro" id="IPR036097">
    <property type="entry name" value="HisK_dim/P_sf"/>
</dbReference>
<dbReference type="EC" id="2.7.13.3" evidence="2"/>
<sequence>MKLLDRYNSLSLLTTILVIVVTGVIYYFSISYILTGQVDKDLEVEENEIFEYVKLNHALPQVFKSDDLIIHFTPIGGHGVTRRFSDCRFFDAHERDEESGRTLTSSVMVGQQLYRIEITESKVETEDLIRMIFFITLGIVFVLLTVLLLINRLVMRRLWQPFYRILKAIKLFNLADRNGIDPVNSHIDEFRDLNLEVTAMSQRVLQDYRSLKAFVENAAHELMTPLAVINSKLDTLMQVGEMNDKQGLLISEVYHTVGKLKKLNRSMLMLSRIENKLIAEREEIDLCQFIQDMVNEFQELLADRGIVISEGLKPCRIKINRDLLMIILNNLMGNAIQHNCKQGKIVIQLDQQGFSFCNTGAPVPLNEKQILQRFYKSPESEGSGLGLTLIKEICDSYGFSFRYAFRNNMHCFDISGI</sequence>
<keyword evidence="7 8" id="KW-1133">Transmembrane helix</keyword>
<dbReference type="SUPFAM" id="SSF55874">
    <property type="entry name" value="ATPase domain of HSP90 chaperone/DNA topoisomerase II/histidine kinase"/>
    <property type="match status" value="1"/>
</dbReference>
<dbReference type="InterPro" id="IPR036890">
    <property type="entry name" value="HATPase_C_sf"/>
</dbReference>
<dbReference type="CDD" id="cd00082">
    <property type="entry name" value="HisKA"/>
    <property type="match status" value="1"/>
</dbReference>
<keyword evidence="8" id="KW-0472">Membrane</keyword>
<dbReference type="PROSITE" id="PS50109">
    <property type="entry name" value="HIS_KIN"/>
    <property type="match status" value="1"/>
</dbReference>
<dbReference type="SMART" id="SM00387">
    <property type="entry name" value="HATPase_c"/>
    <property type="match status" value="1"/>
</dbReference>
<evidence type="ECO:0000256" key="1">
    <source>
        <dbReference type="ARBA" id="ARBA00000085"/>
    </source>
</evidence>
<dbReference type="Proteomes" id="UP001500841">
    <property type="component" value="Unassembled WGS sequence"/>
</dbReference>
<dbReference type="InterPro" id="IPR005467">
    <property type="entry name" value="His_kinase_dom"/>
</dbReference>
<evidence type="ECO:0000313" key="11">
    <source>
        <dbReference type="Proteomes" id="UP001500841"/>
    </source>
</evidence>
<dbReference type="SMART" id="SM00388">
    <property type="entry name" value="HisKA"/>
    <property type="match status" value="1"/>
</dbReference>
<evidence type="ECO:0000259" key="9">
    <source>
        <dbReference type="PROSITE" id="PS50109"/>
    </source>
</evidence>
<evidence type="ECO:0000256" key="6">
    <source>
        <dbReference type="ARBA" id="ARBA00022777"/>
    </source>
</evidence>
<feature type="transmembrane region" description="Helical" evidence="8">
    <location>
        <begin position="12"/>
        <end position="34"/>
    </location>
</feature>
<accession>A0ABP7X278</accession>
<organism evidence="10 11">
    <name type="scientific">Mucilaginibacter panaciglaebae</name>
    <dbReference type="NCBI Taxonomy" id="502331"/>
    <lineage>
        <taxon>Bacteria</taxon>
        <taxon>Pseudomonadati</taxon>
        <taxon>Bacteroidota</taxon>
        <taxon>Sphingobacteriia</taxon>
        <taxon>Sphingobacteriales</taxon>
        <taxon>Sphingobacteriaceae</taxon>
        <taxon>Mucilaginibacter</taxon>
    </lineage>
</organism>
<keyword evidence="11" id="KW-1185">Reference proteome</keyword>
<feature type="domain" description="Histidine kinase" evidence="9">
    <location>
        <begin position="217"/>
        <end position="417"/>
    </location>
</feature>
<dbReference type="Gene3D" id="3.30.565.10">
    <property type="entry name" value="Histidine kinase-like ATPase, C-terminal domain"/>
    <property type="match status" value="1"/>
</dbReference>
<keyword evidence="6" id="KW-0418">Kinase</keyword>
<evidence type="ECO:0000256" key="3">
    <source>
        <dbReference type="ARBA" id="ARBA00022553"/>
    </source>
</evidence>
<dbReference type="InterPro" id="IPR003661">
    <property type="entry name" value="HisK_dim/P_dom"/>
</dbReference>
<dbReference type="PANTHER" id="PTHR45436:SF5">
    <property type="entry name" value="SENSOR HISTIDINE KINASE TRCS"/>
    <property type="match status" value="1"/>
</dbReference>
<dbReference type="Gene3D" id="1.10.287.130">
    <property type="match status" value="1"/>
</dbReference>
<evidence type="ECO:0000256" key="7">
    <source>
        <dbReference type="ARBA" id="ARBA00022989"/>
    </source>
</evidence>
<dbReference type="PANTHER" id="PTHR45436">
    <property type="entry name" value="SENSOR HISTIDINE KINASE YKOH"/>
    <property type="match status" value="1"/>
</dbReference>
<evidence type="ECO:0000256" key="4">
    <source>
        <dbReference type="ARBA" id="ARBA00022679"/>
    </source>
</evidence>
<reference evidence="11" key="1">
    <citation type="journal article" date="2019" name="Int. J. Syst. Evol. Microbiol.">
        <title>The Global Catalogue of Microorganisms (GCM) 10K type strain sequencing project: providing services to taxonomists for standard genome sequencing and annotation.</title>
        <authorList>
            <consortium name="The Broad Institute Genomics Platform"/>
            <consortium name="The Broad Institute Genome Sequencing Center for Infectious Disease"/>
            <person name="Wu L."/>
            <person name="Ma J."/>
        </authorList>
    </citation>
    <scope>NUCLEOTIDE SEQUENCE [LARGE SCALE GENOMIC DNA]</scope>
    <source>
        <strain evidence="11">JCM 17085</strain>
    </source>
</reference>
<dbReference type="Pfam" id="PF02518">
    <property type="entry name" value="HATPase_c"/>
    <property type="match status" value="1"/>
</dbReference>
<dbReference type="InterPro" id="IPR050428">
    <property type="entry name" value="TCS_sensor_his_kinase"/>
</dbReference>
<comment type="caution">
    <text evidence="10">The sequence shown here is derived from an EMBL/GenBank/DDBJ whole genome shotgun (WGS) entry which is preliminary data.</text>
</comment>
<dbReference type="EMBL" id="BAABCV010000011">
    <property type="protein sequence ID" value="GAA4102898.1"/>
    <property type="molecule type" value="Genomic_DNA"/>
</dbReference>
<evidence type="ECO:0000256" key="5">
    <source>
        <dbReference type="ARBA" id="ARBA00022692"/>
    </source>
</evidence>
<proteinExistence type="predicted"/>
<keyword evidence="5 8" id="KW-0812">Transmembrane</keyword>